<name>A0A4Y9SYL9_9BURK</name>
<dbReference type="Pfam" id="PF20129">
    <property type="entry name" value="DUF6519"/>
    <property type="match status" value="2"/>
</dbReference>
<organism evidence="1 2">
    <name type="scientific">Massilia horti</name>
    <dbReference type="NCBI Taxonomy" id="2562153"/>
    <lineage>
        <taxon>Bacteria</taxon>
        <taxon>Pseudomonadati</taxon>
        <taxon>Pseudomonadota</taxon>
        <taxon>Betaproteobacteria</taxon>
        <taxon>Burkholderiales</taxon>
        <taxon>Oxalobacteraceae</taxon>
        <taxon>Telluria group</taxon>
        <taxon>Massilia</taxon>
    </lineage>
</organism>
<protein>
    <submittedName>
        <fullName evidence="1">Uncharacterized protein</fullName>
    </submittedName>
</protein>
<evidence type="ECO:0000313" key="1">
    <source>
        <dbReference type="EMBL" id="TFW31748.1"/>
    </source>
</evidence>
<dbReference type="InterPro" id="IPR045392">
    <property type="entry name" value="DUF6519"/>
</dbReference>
<dbReference type="Proteomes" id="UP000297258">
    <property type="component" value="Unassembled WGS sequence"/>
</dbReference>
<evidence type="ECO:0000313" key="2">
    <source>
        <dbReference type="Proteomes" id="UP000297258"/>
    </source>
</evidence>
<reference evidence="1 2" key="1">
    <citation type="submission" date="2019-03" db="EMBL/GenBank/DDBJ databases">
        <title>Draft genome of Massilia hortus sp. nov., a novel bacterial species of the Oxalobacteraceae family.</title>
        <authorList>
            <person name="Peta V."/>
            <person name="Raths R."/>
            <person name="Bucking H."/>
        </authorList>
    </citation>
    <scope>NUCLEOTIDE SEQUENCE [LARGE SCALE GENOMIC DNA]</scope>
    <source>
        <strain evidence="1 2">ONC3</strain>
    </source>
</reference>
<dbReference type="RefSeq" id="WP_135190088.1">
    <property type="nucleotide sequence ID" value="NZ_SPUM01000081.1"/>
</dbReference>
<accession>A0A4Y9SYL9</accession>
<dbReference type="AlphaFoldDB" id="A0A4Y9SYL9"/>
<proteinExistence type="predicted"/>
<dbReference type="EMBL" id="SPUM01000081">
    <property type="protein sequence ID" value="TFW31748.1"/>
    <property type="molecule type" value="Genomic_DNA"/>
</dbReference>
<sequence length="460" mass="50744">MKGDFTRNTFDSAMHFSRVLMQQGRVQLDADWNEQADIVLHLLRSLTSDLIGPHGGAGDGFLVQPRKDRANDFLIGSGRYYVGGIMCENDGGDVGYAAQTGVGVDPDLPVIRPGTYLAYLDVWERHLTSHEVPRIRETALGGPDTATRARVEWLVKLLPVDATPPLSFKDYAEFLDFLKRHGRFRLSEGRLMAGVAVNTDMTNACVVPADNRYRGLENQLYRVEIHHGGKAWNGSGDKTIAASFKWSRDNGSVVFPVAGVQVNGGDRVTTTVTLKDLGRDRKTGLAKDDWVELVDDAYVLRNGAQPLLRVLETDSDNMTVILDGEPGPGVGTDPGRHPLLRRWDQRLKTGTTNPANDGALLVQADSTTPDGIWIKLEDGIQVRFEAGRTYSSGDYWLIPARTGTGNIEWPEEGDPRHPSWVQPRGDVHYYAPLALASVDASGKQLTVSKDFRRRIKDITA</sequence>
<dbReference type="OrthoDB" id="134981at2"/>
<keyword evidence="2" id="KW-1185">Reference proteome</keyword>
<comment type="caution">
    <text evidence="1">The sequence shown here is derived from an EMBL/GenBank/DDBJ whole genome shotgun (WGS) entry which is preliminary data.</text>
</comment>
<gene>
    <name evidence="1" type="ORF">E4O92_12415</name>
</gene>